<sequence>MFKEQTWEQKLHVSDQDQRSSIQFAQLTRVIALKIQYIHFGLFPTHQIQAEAESSSQNKYKRIQNTLLQEICIGISLVSLDATMANETKQDKMLENNDKNCGVSEYSIFLIVNLPEEPVTEKQFKGRRRK</sequence>
<proteinExistence type="predicted"/>
<organism evidence="1 2">
    <name type="scientific">Amazona aestiva</name>
    <name type="common">Blue-fronted Amazon parrot</name>
    <dbReference type="NCBI Taxonomy" id="12930"/>
    <lineage>
        <taxon>Eukaryota</taxon>
        <taxon>Metazoa</taxon>
        <taxon>Chordata</taxon>
        <taxon>Craniata</taxon>
        <taxon>Vertebrata</taxon>
        <taxon>Euteleostomi</taxon>
        <taxon>Archelosauria</taxon>
        <taxon>Archosauria</taxon>
        <taxon>Dinosauria</taxon>
        <taxon>Saurischia</taxon>
        <taxon>Theropoda</taxon>
        <taxon>Coelurosauria</taxon>
        <taxon>Aves</taxon>
        <taxon>Neognathae</taxon>
        <taxon>Neoaves</taxon>
        <taxon>Telluraves</taxon>
        <taxon>Australaves</taxon>
        <taxon>Psittaciformes</taxon>
        <taxon>Psittacidae</taxon>
        <taxon>Amazona</taxon>
    </lineage>
</organism>
<keyword evidence="2" id="KW-1185">Reference proteome</keyword>
<dbReference type="Proteomes" id="UP000051836">
    <property type="component" value="Unassembled WGS sequence"/>
</dbReference>
<evidence type="ECO:0000313" key="1">
    <source>
        <dbReference type="EMBL" id="KQK74296.1"/>
    </source>
</evidence>
<evidence type="ECO:0000313" key="2">
    <source>
        <dbReference type="Proteomes" id="UP000051836"/>
    </source>
</evidence>
<comment type="caution">
    <text evidence="1">The sequence shown here is derived from an EMBL/GenBank/DDBJ whole genome shotgun (WGS) entry which is preliminary data.</text>
</comment>
<gene>
    <name evidence="1" type="ORF">AAES_157985</name>
</gene>
<accession>A0A0Q3LUV7</accession>
<reference evidence="1 2" key="1">
    <citation type="submission" date="2015-10" db="EMBL/GenBank/DDBJ databases">
        <authorList>
            <person name="Gilbert D.G."/>
        </authorList>
    </citation>
    <scope>NUCLEOTIDE SEQUENCE [LARGE SCALE GENOMIC DNA]</scope>
    <source>
        <strain evidence="1">FVVF132</strain>
    </source>
</reference>
<name>A0A0Q3LUV7_AMAAE</name>
<protein>
    <submittedName>
        <fullName evidence="1">Uncharacterized protein</fullName>
    </submittedName>
</protein>
<dbReference type="EMBL" id="LMAW01003064">
    <property type="protein sequence ID" value="KQK74296.1"/>
    <property type="molecule type" value="Genomic_DNA"/>
</dbReference>
<dbReference type="AlphaFoldDB" id="A0A0Q3LUV7"/>